<protein>
    <submittedName>
        <fullName evidence="1">Uncharacterized protein</fullName>
    </submittedName>
</protein>
<dbReference type="InParanoid" id="A0A078AW77"/>
<dbReference type="AlphaFoldDB" id="A0A078AW77"/>
<dbReference type="Proteomes" id="UP000039865">
    <property type="component" value="Unassembled WGS sequence"/>
</dbReference>
<keyword evidence="2" id="KW-1185">Reference proteome</keyword>
<evidence type="ECO:0000313" key="1">
    <source>
        <dbReference type="EMBL" id="CDW86389.1"/>
    </source>
</evidence>
<gene>
    <name evidence="1" type="primary">Contig11294.g12069</name>
    <name evidence="1" type="ORF">STYLEM_15483</name>
</gene>
<reference evidence="1 2" key="1">
    <citation type="submission" date="2014-06" db="EMBL/GenBank/DDBJ databases">
        <authorList>
            <person name="Swart Estienne"/>
        </authorList>
    </citation>
    <scope>NUCLEOTIDE SEQUENCE [LARGE SCALE GENOMIC DNA]</scope>
    <source>
        <strain evidence="1 2">130c</strain>
    </source>
</reference>
<accession>A0A078AW77</accession>
<name>A0A078AW77_STYLE</name>
<organism evidence="1 2">
    <name type="scientific">Stylonychia lemnae</name>
    <name type="common">Ciliate</name>
    <dbReference type="NCBI Taxonomy" id="5949"/>
    <lineage>
        <taxon>Eukaryota</taxon>
        <taxon>Sar</taxon>
        <taxon>Alveolata</taxon>
        <taxon>Ciliophora</taxon>
        <taxon>Intramacronucleata</taxon>
        <taxon>Spirotrichea</taxon>
        <taxon>Stichotrichia</taxon>
        <taxon>Sporadotrichida</taxon>
        <taxon>Oxytrichidae</taxon>
        <taxon>Stylonychinae</taxon>
        <taxon>Stylonychia</taxon>
    </lineage>
</organism>
<sequence>MNIQQIKYIEQDNILYLLKDFSQTYSILKNYENLFPDEVKTHIISENIYIDFKSQCYDNLQLEHQGNNQYQDEFKHAFSHQSNKVASNNEQKVCVQTELQDFDVEYEDDSNNNDFYEEEDEGFYIVKREEIAGLIEQERQKLKSQIKVEPLFTYQPDDSDLNKQEILIQNKKFYQKYLRFIRHCEQQLDILLSQFEILQPRISMFAKKSEKIVNQKVQQQQCNFSAIKHYFITLKKEYDQWFFILIDIFQGIEEIVMALEKLQWGIKDELVSLKKEDEKCRWGIYSSAIITLMGMPVSGYSVALAIGTGSFQYKRHQISQKMQLLMQYHEVNDKNLRIIREKEDIIRKIIDVQVQNVKVGIDLMFESASKKRFGTYEQTINLLKLLQKDDHLNSSYYMCITVMDAMSLNTLNDDYIK</sequence>
<proteinExistence type="predicted"/>
<evidence type="ECO:0000313" key="2">
    <source>
        <dbReference type="Proteomes" id="UP000039865"/>
    </source>
</evidence>
<dbReference type="EMBL" id="CCKQ01014603">
    <property type="protein sequence ID" value="CDW86389.1"/>
    <property type="molecule type" value="Genomic_DNA"/>
</dbReference>